<evidence type="ECO:0000259" key="22">
    <source>
        <dbReference type="PROSITE" id="PS50927"/>
    </source>
</evidence>
<dbReference type="SMART" id="SM00220">
    <property type="entry name" value="S_TKc"/>
    <property type="match status" value="1"/>
</dbReference>
<evidence type="ECO:0000256" key="3">
    <source>
        <dbReference type="ARBA" id="ARBA00022527"/>
    </source>
</evidence>
<dbReference type="Gene3D" id="2.90.10.10">
    <property type="entry name" value="Bulb-type lectin domain"/>
    <property type="match status" value="1"/>
</dbReference>
<evidence type="ECO:0000256" key="16">
    <source>
        <dbReference type="ARBA" id="ARBA00023180"/>
    </source>
</evidence>
<dbReference type="InterPro" id="IPR000719">
    <property type="entry name" value="Prot_kinase_dom"/>
</dbReference>
<evidence type="ECO:0000256" key="10">
    <source>
        <dbReference type="ARBA" id="ARBA00022777"/>
    </source>
</evidence>
<dbReference type="Proteomes" id="UP001154282">
    <property type="component" value="Unassembled WGS sequence"/>
</dbReference>
<dbReference type="GO" id="GO:0030246">
    <property type="term" value="F:carbohydrate binding"/>
    <property type="evidence" value="ECO:0007669"/>
    <property type="project" value="UniProtKB-KW"/>
</dbReference>
<dbReference type="InterPro" id="IPR011009">
    <property type="entry name" value="Kinase-like_dom_sf"/>
</dbReference>
<comment type="catalytic activity">
    <reaction evidence="18 19">
        <text>L-seryl-[protein] + ATP = O-phospho-L-seryl-[protein] + ADP + H(+)</text>
        <dbReference type="Rhea" id="RHEA:17989"/>
        <dbReference type="Rhea" id="RHEA-COMP:9863"/>
        <dbReference type="Rhea" id="RHEA-COMP:11604"/>
        <dbReference type="ChEBI" id="CHEBI:15378"/>
        <dbReference type="ChEBI" id="CHEBI:29999"/>
        <dbReference type="ChEBI" id="CHEBI:30616"/>
        <dbReference type="ChEBI" id="CHEBI:83421"/>
        <dbReference type="ChEBI" id="CHEBI:456216"/>
        <dbReference type="EC" id="2.7.11.1"/>
    </reaction>
</comment>
<evidence type="ECO:0000256" key="5">
    <source>
        <dbReference type="ARBA" id="ARBA00022679"/>
    </source>
</evidence>
<dbReference type="SUPFAM" id="SSF56112">
    <property type="entry name" value="Protein kinase-like (PK-like)"/>
    <property type="match status" value="1"/>
</dbReference>
<evidence type="ECO:0000256" key="9">
    <source>
        <dbReference type="ARBA" id="ARBA00022741"/>
    </source>
</evidence>
<evidence type="ECO:0000259" key="23">
    <source>
        <dbReference type="PROSITE" id="PS50948"/>
    </source>
</evidence>
<keyword evidence="12" id="KW-1133">Transmembrane helix</keyword>
<keyword evidence="16" id="KW-0325">Glycoprotein</keyword>
<keyword evidence="13" id="KW-0472">Membrane</keyword>
<keyword evidence="7 20" id="KW-0732">Signal</keyword>
<keyword evidence="3 19" id="KW-0723">Serine/threonine-protein kinase</keyword>
<evidence type="ECO:0000256" key="4">
    <source>
        <dbReference type="ARBA" id="ARBA00022536"/>
    </source>
</evidence>
<dbReference type="GO" id="GO:0005886">
    <property type="term" value="C:plasma membrane"/>
    <property type="evidence" value="ECO:0007669"/>
    <property type="project" value="UniProtKB-SubCell"/>
</dbReference>
<dbReference type="FunFam" id="3.30.200.20:FF:000330">
    <property type="entry name" value="G-type lectin S-receptor-like serine/threonine-protein kinase At4g03230"/>
    <property type="match status" value="1"/>
</dbReference>
<evidence type="ECO:0000256" key="2">
    <source>
        <dbReference type="ARBA" id="ARBA00022475"/>
    </source>
</evidence>
<dbReference type="Pfam" id="PF01453">
    <property type="entry name" value="B_lectin"/>
    <property type="match status" value="1"/>
</dbReference>
<dbReference type="InterPro" id="IPR008271">
    <property type="entry name" value="Ser/Thr_kinase_AS"/>
</dbReference>
<comment type="similarity">
    <text evidence="19">Belongs to the protein kinase superfamily. Ser/Thr protein kinase family.</text>
</comment>
<dbReference type="InterPro" id="IPR036426">
    <property type="entry name" value="Bulb-type_lectin_dom_sf"/>
</dbReference>
<feature type="signal peptide" evidence="20">
    <location>
        <begin position="1"/>
        <end position="28"/>
    </location>
</feature>
<organism evidence="24 25">
    <name type="scientific">Linum tenue</name>
    <dbReference type="NCBI Taxonomy" id="586396"/>
    <lineage>
        <taxon>Eukaryota</taxon>
        <taxon>Viridiplantae</taxon>
        <taxon>Streptophyta</taxon>
        <taxon>Embryophyta</taxon>
        <taxon>Tracheophyta</taxon>
        <taxon>Spermatophyta</taxon>
        <taxon>Magnoliopsida</taxon>
        <taxon>eudicotyledons</taxon>
        <taxon>Gunneridae</taxon>
        <taxon>Pentapetalae</taxon>
        <taxon>rosids</taxon>
        <taxon>fabids</taxon>
        <taxon>Malpighiales</taxon>
        <taxon>Linaceae</taxon>
        <taxon>Linum</taxon>
    </lineage>
</organism>
<dbReference type="SMART" id="SM00108">
    <property type="entry name" value="B_lectin"/>
    <property type="match status" value="1"/>
</dbReference>
<evidence type="ECO:0000256" key="8">
    <source>
        <dbReference type="ARBA" id="ARBA00022734"/>
    </source>
</evidence>
<keyword evidence="10 19" id="KW-0418">Kinase</keyword>
<dbReference type="CDD" id="cd01098">
    <property type="entry name" value="PAN_AP_plant"/>
    <property type="match status" value="1"/>
</dbReference>
<dbReference type="EMBL" id="CAMGYJ010000006">
    <property type="protein sequence ID" value="CAI0431185.1"/>
    <property type="molecule type" value="Genomic_DNA"/>
</dbReference>
<comment type="caution">
    <text evidence="24">The sequence shown here is derived from an EMBL/GenBank/DDBJ whole genome shotgun (WGS) entry which is preliminary data.</text>
</comment>
<name>A0AAV0LAI3_9ROSI</name>
<gene>
    <name evidence="24" type="ORF">LITE_LOCUS22935</name>
</gene>
<dbReference type="PIRSF" id="PIRSF000641">
    <property type="entry name" value="SRK"/>
    <property type="match status" value="1"/>
</dbReference>
<dbReference type="Pfam" id="PF08276">
    <property type="entry name" value="PAN_2"/>
    <property type="match status" value="1"/>
</dbReference>
<keyword evidence="9 19" id="KW-0547">Nucleotide-binding</keyword>
<evidence type="ECO:0000256" key="15">
    <source>
        <dbReference type="ARBA" id="ARBA00023170"/>
    </source>
</evidence>
<dbReference type="InterPro" id="IPR003609">
    <property type="entry name" value="Pan_app"/>
</dbReference>
<evidence type="ECO:0000256" key="6">
    <source>
        <dbReference type="ARBA" id="ARBA00022692"/>
    </source>
</evidence>
<dbReference type="PROSITE" id="PS00108">
    <property type="entry name" value="PROTEIN_KINASE_ST"/>
    <property type="match status" value="1"/>
</dbReference>
<dbReference type="PROSITE" id="PS50948">
    <property type="entry name" value="PAN"/>
    <property type="match status" value="1"/>
</dbReference>
<feature type="domain" description="Apple" evidence="23">
    <location>
        <begin position="351"/>
        <end position="426"/>
    </location>
</feature>
<evidence type="ECO:0000313" key="24">
    <source>
        <dbReference type="EMBL" id="CAI0431185.1"/>
    </source>
</evidence>
<evidence type="ECO:0000313" key="25">
    <source>
        <dbReference type="Proteomes" id="UP001154282"/>
    </source>
</evidence>
<dbReference type="Pfam" id="PF00954">
    <property type="entry name" value="S_locus_glycop"/>
    <property type="match status" value="1"/>
</dbReference>
<dbReference type="PROSITE" id="PS50011">
    <property type="entry name" value="PROTEIN_KINASE_DOM"/>
    <property type="match status" value="1"/>
</dbReference>
<accession>A0AAV0LAI3</accession>
<dbReference type="InterPro" id="IPR001480">
    <property type="entry name" value="Bulb-type_lectin_dom"/>
</dbReference>
<evidence type="ECO:0000256" key="1">
    <source>
        <dbReference type="ARBA" id="ARBA00004251"/>
    </source>
</evidence>
<dbReference type="GO" id="GO:0048544">
    <property type="term" value="P:recognition of pollen"/>
    <property type="evidence" value="ECO:0007669"/>
    <property type="project" value="InterPro"/>
</dbReference>
<keyword evidence="14" id="KW-1015">Disulfide bond</keyword>
<dbReference type="Gene3D" id="3.30.200.20">
    <property type="entry name" value="Phosphorylase Kinase, domain 1"/>
    <property type="match status" value="1"/>
</dbReference>
<dbReference type="PROSITE" id="PS50927">
    <property type="entry name" value="BULB_LECTIN"/>
    <property type="match status" value="1"/>
</dbReference>
<evidence type="ECO:0000256" key="14">
    <source>
        <dbReference type="ARBA" id="ARBA00023157"/>
    </source>
</evidence>
<keyword evidence="6" id="KW-0812">Transmembrane</keyword>
<evidence type="ECO:0000256" key="7">
    <source>
        <dbReference type="ARBA" id="ARBA00022729"/>
    </source>
</evidence>
<sequence length="780" mass="86959">MFTGVNPIKRFCFHSVYTLLFLALSCSAVNQITRGQSLRDGDTLLSVDDKFELGFFSPGISTSRYLGIWYHDAAEADSLIWVANRDRPVPDRSGVLTVAGDGNLVISDGNGTRVWSSNATARVESNDTVALLAVTGNLILSQNDTVGDVDRAFWQSFANPTDTYLPNMRVLVDAAVGENHAFSSWRSADDPSPGNFTLGVDPRGAPQIVIWENGNRRWRSGQWNGLIFTGVPSMTTLTNFQYGFKLTREDDGRLYFTYNPANASALLRFRIGWDGIEEQLRWNESRRIWDVLQRQPEEGCEAYNRCGEFAVCDESGRPTCNCMEGFRPRNLSEWNSENFTGGCQRNTPLQCQKDGFRSIRCTKLPDFADVHEGVSPDSCRERCLDDCECKAYSMINGIGCMIWSGGLVDVQHFGTGGGNVLNLRLAGSELGKTLTEIIEGSQMNPADLPLFNVNCVAIATNNFSIENKLGQGGFGPVYKGKLPGGEEIAVKRLSRISGQGVEEFKNEISLIAKLQHRNLVRLLGYCVQGDEKMLIYEYMPNKSLDFFLFDPRKQATLDWAKRFTIIEGIARGLLYLHRDSRLRIIHRDLKASNILLDEEMNPKISDFGMARIFGGNQNEANTNRVVGTYGYMAPEYAMEGLFSVKSDVYSFGVLVLEIVTGRRNTSFRSSDHVNLIGYAWELWSEGRALDLVDPSVRGSSPQEELLRCIQLGMLCVQDNPVQRPTMAAVMLTLESDSPSLPMPRQPTFTSSMRASIDRDLYSEGQDIVSNELTVTMVIGR</sequence>
<keyword evidence="15" id="KW-0675">Receptor</keyword>
<dbReference type="SMART" id="SM00473">
    <property type="entry name" value="PAN_AP"/>
    <property type="match status" value="1"/>
</dbReference>
<feature type="domain" description="Protein kinase" evidence="21">
    <location>
        <begin position="463"/>
        <end position="740"/>
    </location>
</feature>
<dbReference type="FunFam" id="1.10.510.10:FF:000060">
    <property type="entry name" value="G-type lectin S-receptor-like serine/threonine-protein kinase"/>
    <property type="match status" value="1"/>
</dbReference>
<protein>
    <recommendedName>
        <fullName evidence="19">Receptor-like serine/threonine-protein kinase</fullName>
        <ecNumber evidence="19">2.7.11.1</ecNumber>
    </recommendedName>
</protein>
<dbReference type="GO" id="GO:0004674">
    <property type="term" value="F:protein serine/threonine kinase activity"/>
    <property type="evidence" value="ECO:0007669"/>
    <property type="project" value="UniProtKB-KW"/>
</dbReference>
<dbReference type="SUPFAM" id="SSF51110">
    <property type="entry name" value="alpha-D-mannose-specific plant lectins"/>
    <property type="match status" value="1"/>
</dbReference>
<dbReference type="Pfam" id="PF07714">
    <property type="entry name" value="PK_Tyr_Ser-Thr"/>
    <property type="match status" value="1"/>
</dbReference>
<keyword evidence="5 19" id="KW-0808">Transferase</keyword>
<evidence type="ECO:0000256" key="12">
    <source>
        <dbReference type="ARBA" id="ARBA00022989"/>
    </source>
</evidence>
<dbReference type="PANTHER" id="PTHR27002">
    <property type="entry name" value="RECEPTOR-LIKE SERINE/THREONINE-PROTEIN KINASE SD1-8"/>
    <property type="match status" value="1"/>
</dbReference>
<comment type="subcellular location">
    <subcellularLocation>
        <location evidence="1">Cell membrane</location>
        <topology evidence="1">Single-pass type I membrane protein</topology>
    </subcellularLocation>
</comment>
<dbReference type="PANTHER" id="PTHR27002:SF932">
    <property type="entry name" value="RECEPTOR-LIKE SERINE_THREONINE-PROTEIN KINASE"/>
    <property type="match status" value="1"/>
</dbReference>
<proteinExistence type="inferred from homology"/>
<dbReference type="CDD" id="cd14066">
    <property type="entry name" value="STKc_IRAK"/>
    <property type="match status" value="1"/>
</dbReference>
<feature type="chain" id="PRO_5043449017" description="Receptor-like serine/threonine-protein kinase" evidence="20">
    <location>
        <begin position="29"/>
        <end position="780"/>
    </location>
</feature>
<evidence type="ECO:0000256" key="20">
    <source>
        <dbReference type="SAM" id="SignalP"/>
    </source>
</evidence>
<evidence type="ECO:0000256" key="11">
    <source>
        <dbReference type="ARBA" id="ARBA00022840"/>
    </source>
</evidence>
<keyword evidence="2" id="KW-1003">Cell membrane</keyword>
<keyword evidence="4" id="KW-0245">EGF-like domain</keyword>
<dbReference type="AlphaFoldDB" id="A0AAV0LAI3"/>
<evidence type="ECO:0000256" key="18">
    <source>
        <dbReference type="ARBA" id="ARBA00048679"/>
    </source>
</evidence>
<evidence type="ECO:0000256" key="17">
    <source>
        <dbReference type="ARBA" id="ARBA00047899"/>
    </source>
</evidence>
<dbReference type="GO" id="GO:0005524">
    <property type="term" value="F:ATP binding"/>
    <property type="evidence" value="ECO:0007669"/>
    <property type="project" value="UniProtKB-KW"/>
</dbReference>
<evidence type="ECO:0000259" key="21">
    <source>
        <dbReference type="PROSITE" id="PS50011"/>
    </source>
</evidence>
<dbReference type="InterPro" id="IPR024171">
    <property type="entry name" value="SRK-like_kinase"/>
</dbReference>
<dbReference type="InterPro" id="IPR001245">
    <property type="entry name" value="Ser-Thr/Tyr_kinase_cat_dom"/>
</dbReference>
<keyword evidence="8" id="KW-0430">Lectin</keyword>
<evidence type="ECO:0000256" key="13">
    <source>
        <dbReference type="ARBA" id="ARBA00023136"/>
    </source>
</evidence>
<keyword evidence="11 19" id="KW-0067">ATP-binding</keyword>
<dbReference type="CDD" id="cd00028">
    <property type="entry name" value="B_lectin"/>
    <property type="match status" value="1"/>
</dbReference>
<keyword evidence="25" id="KW-1185">Reference proteome</keyword>
<reference evidence="24" key="1">
    <citation type="submission" date="2022-08" db="EMBL/GenBank/DDBJ databases">
        <authorList>
            <person name="Gutierrez-Valencia J."/>
        </authorList>
    </citation>
    <scope>NUCLEOTIDE SEQUENCE</scope>
</reference>
<dbReference type="Gene3D" id="1.10.510.10">
    <property type="entry name" value="Transferase(Phosphotransferase) domain 1"/>
    <property type="match status" value="1"/>
</dbReference>
<comment type="catalytic activity">
    <reaction evidence="17 19">
        <text>L-threonyl-[protein] + ATP = O-phospho-L-threonyl-[protein] + ADP + H(+)</text>
        <dbReference type="Rhea" id="RHEA:46608"/>
        <dbReference type="Rhea" id="RHEA-COMP:11060"/>
        <dbReference type="Rhea" id="RHEA-COMP:11605"/>
        <dbReference type="ChEBI" id="CHEBI:15378"/>
        <dbReference type="ChEBI" id="CHEBI:30013"/>
        <dbReference type="ChEBI" id="CHEBI:30616"/>
        <dbReference type="ChEBI" id="CHEBI:61977"/>
        <dbReference type="ChEBI" id="CHEBI:456216"/>
        <dbReference type="EC" id="2.7.11.1"/>
    </reaction>
</comment>
<dbReference type="FunFam" id="2.90.10.10:FF:000005">
    <property type="entry name" value="G-type lectin S-receptor-like serine/threonine-protein kinase"/>
    <property type="match status" value="1"/>
</dbReference>
<evidence type="ECO:0000256" key="19">
    <source>
        <dbReference type="PIRNR" id="PIRNR000641"/>
    </source>
</evidence>
<dbReference type="InterPro" id="IPR000858">
    <property type="entry name" value="S_locus_glycoprot_dom"/>
</dbReference>
<feature type="domain" description="Bulb-type lectin" evidence="22">
    <location>
        <begin position="29"/>
        <end position="153"/>
    </location>
</feature>
<dbReference type="EC" id="2.7.11.1" evidence="19"/>